<gene>
    <name evidence="3" type="ORF">MQE35_12875</name>
</gene>
<dbReference type="EMBL" id="CP094358">
    <property type="protein sequence ID" value="UOB16626.1"/>
    <property type="molecule type" value="Genomic_DNA"/>
</dbReference>
<keyword evidence="4" id="KW-1185">Reference proteome</keyword>
<name>A0A9E6ZZB7_9FLAO</name>
<sequence>MTFTYRLTYNDYLQHQLYQISTSSDYKRKRNKGFIFLVITFIVFGIILYLTGNTFITTFYAISAVVVLPFFPLMFKKRNKKNVREFIIKNYTDRFDKEATLVFNEDHLKTIDATGESQFTYNALESITETTAHYFLKIATRGTLIIPKRVEEKNTLENKLKILSERYNFPYVKRLEWKW</sequence>
<reference evidence="3" key="1">
    <citation type="submission" date="2022-03" db="EMBL/GenBank/DDBJ databases">
        <title>Description of Abyssus ytuae gen. nov., sp. nov., a novel member of the family Flavobacteriaceae isolated from the sediment of Mariana Trench.</title>
        <authorList>
            <person name="Zhang J."/>
            <person name="Xu X."/>
        </authorList>
    </citation>
    <scope>NUCLEOTIDE SEQUENCE</scope>
    <source>
        <strain evidence="3">MT3330</strain>
    </source>
</reference>
<feature type="transmembrane region" description="Helical" evidence="1">
    <location>
        <begin position="57"/>
        <end position="75"/>
    </location>
</feature>
<evidence type="ECO:0000256" key="1">
    <source>
        <dbReference type="SAM" id="Phobius"/>
    </source>
</evidence>
<dbReference type="Proteomes" id="UP000831290">
    <property type="component" value="Chromosome"/>
</dbReference>
<accession>A0A9E6ZZB7</accession>
<dbReference type="Pfam" id="PF14317">
    <property type="entry name" value="YcxB"/>
    <property type="match status" value="1"/>
</dbReference>
<dbReference type="AlphaFoldDB" id="A0A9E6ZZB7"/>
<dbReference type="RefSeq" id="WP_255841847.1">
    <property type="nucleotide sequence ID" value="NZ_CP094358.1"/>
</dbReference>
<proteinExistence type="predicted"/>
<feature type="domain" description="YcxB-like C-terminal" evidence="2">
    <location>
        <begin position="103"/>
        <end position="151"/>
    </location>
</feature>
<keyword evidence="1" id="KW-0472">Membrane</keyword>
<protein>
    <submittedName>
        <fullName evidence="3">YcxB family protein</fullName>
    </submittedName>
</protein>
<feature type="transmembrane region" description="Helical" evidence="1">
    <location>
        <begin position="33"/>
        <end position="51"/>
    </location>
</feature>
<organism evidence="3 4">
    <name type="scientific">Abyssalbus ytuae</name>
    <dbReference type="NCBI Taxonomy" id="2926907"/>
    <lineage>
        <taxon>Bacteria</taxon>
        <taxon>Pseudomonadati</taxon>
        <taxon>Bacteroidota</taxon>
        <taxon>Flavobacteriia</taxon>
        <taxon>Flavobacteriales</taxon>
        <taxon>Flavobacteriaceae</taxon>
        <taxon>Abyssalbus</taxon>
    </lineage>
</organism>
<evidence type="ECO:0000259" key="2">
    <source>
        <dbReference type="Pfam" id="PF14317"/>
    </source>
</evidence>
<keyword evidence="1" id="KW-1133">Transmembrane helix</keyword>
<dbReference type="InterPro" id="IPR025588">
    <property type="entry name" value="YcxB-like_C"/>
</dbReference>
<keyword evidence="1" id="KW-0812">Transmembrane</keyword>
<dbReference type="KEGG" id="fbm:MQE35_12875"/>
<evidence type="ECO:0000313" key="3">
    <source>
        <dbReference type="EMBL" id="UOB16626.1"/>
    </source>
</evidence>
<evidence type="ECO:0000313" key="4">
    <source>
        <dbReference type="Proteomes" id="UP000831290"/>
    </source>
</evidence>